<dbReference type="EMBL" id="QRUP01000007">
    <property type="protein sequence ID" value="RGR74849.1"/>
    <property type="molecule type" value="Genomic_DNA"/>
</dbReference>
<dbReference type="Pfam" id="PF07364">
    <property type="entry name" value="DUF1485"/>
    <property type="match status" value="1"/>
</dbReference>
<proteinExistence type="predicted"/>
<dbReference type="InterPro" id="IPR015995">
    <property type="entry name" value="MlrC_N"/>
</dbReference>
<accession>A0A412G2Z7</accession>
<reference evidence="3 4" key="1">
    <citation type="submission" date="2018-08" db="EMBL/GenBank/DDBJ databases">
        <title>A genome reference for cultivated species of the human gut microbiota.</title>
        <authorList>
            <person name="Zou Y."/>
            <person name="Xue W."/>
            <person name="Luo G."/>
        </authorList>
    </citation>
    <scope>NUCLEOTIDE SEQUENCE [LARGE SCALE GENOMIC DNA]</scope>
    <source>
        <strain evidence="3 4">AF24-29</strain>
    </source>
</reference>
<feature type="domain" description="Microcystin LR degradation protein MlrC N-terminal" evidence="2">
    <location>
        <begin position="10"/>
        <end position="292"/>
    </location>
</feature>
<gene>
    <name evidence="3" type="ORF">DWY25_07100</name>
</gene>
<dbReference type="Pfam" id="PF07171">
    <property type="entry name" value="MlrC_C"/>
    <property type="match status" value="1"/>
</dbReference>
<evidence type="ECO:0000313" key="4">
    <source>
        <dbReference type="Proteomes" id="UP000284178"/>
    </source>
</evidence>
<evidence type="ECO:0000313" key="3">
    <source>
        <dbReference type="EMBL" id="RGR74849.1"/>
    </source>
</evidence>
<dbReference type="AlphaFoldDB" id="A0A412G2Z7"/>
<name>A0A412G2Z7_9FIRM</name>
<keyword evidence="4" id="KW-1185">Reference proteome</keyword>
<sequence length="488" mass="54100">MRFKEGNTMKVMIGTLYAECNDQIPTRARLGNFDLARGEACIDKMKIRSVFEQAQITLIPALYADGGSTGVIERPAYDYIESQMLQTLKTHLHELDGIYLFLHGASEVEGMGSGEHRLLKKIRELTGPYLPIAVTADPHGNLCRDYVEQCTILRSYRESPHTDADATKRRVAQMLCDLLKKRQNIHALYRKLPLILGGEQSVSTDEPVRSINQYMDELEQDPRILSCSWHVGYIRHDTDVAGCGIVVVPATESDSAYAETIADQLAEYVWQKRHEFHYTGLTAGLEEALDMAVNFEGKPVFISDSGDNVTSGATGWNTLVLRRVLARKTRTKSFLFAAICDPGAFGKLNALAVGSAAEFTLGVNHDACSESVALRGTIKAKGKLMGYALHDVNAVFGECVVVSLQDENIDVIVSSTRQVLCEQHQFENAGVNWDDYDVIVVKQGYIFPECKAKGKLCVMALTPGATPQNTAMIPFKRIQRPMFPIDQI</sequence>
<dbReference type="Proteomes" id="UP000284178">
    <property type="component" value="Unassembled WGS sequence"/>
</dbReference>
<organism evidence="3 4">
    <name type="scientific">Holdemania filiformis</name>
    <dbReference type="NCBI Taxonomy" id="61171"/>
    <lineage>
        <taxon>Bacteria</taxon>
        <taxon>Bacillati</taxon>
        <taxon>Bacillota</taxon>
        <taxon>Erysipelotrichia</taxon>
        <taxon>Erysipelotrichales</taxon>
        <taxon>Erysipelotrichaceae</taxon>
        <taxon>Holdemania</taxon>
    </lineage>
</organism>
<dbReference type="InterPro" id="IPR010799">
    <property type="entry name" value="MlrC_C"/>
</dbReference>
<protein>
    <submittedName>
        <fullName evidence="3">Microcystin degradation protein MlrC</fullName>
    </submittedName>
</protein>
<comment type="caution">
    <text evidence="3">The sequence shown here is derived from an EMBL/GenBank/DDBJ whole genome shotgun (WGS) entry which is preliminary data.</text>
</comment>
<feature type="domain" description="Microcystin LR degradation protein MlrC C-terminal" evidence="1">
    <location>
        <begin position="302"/>
        <end position="477"/>
    </location>
</feature>
<evidence type="ECO:0000259" key="1">
    <source>
        <dbReference type="Pfam" id="PF07171"/>
    </source>
</evidence>
<evidence type="ECO:0000259" key="2">
    <source>
        <dbReference type="Pfam" id="PF07364"/>
    </source>
</evidence>